<reference evidence="13" key="1">
    <citation type="journal article" date="2020" name="Fungal Divers.">
        <title>Resolving the Mortierellaceae phylogeny through synthesis of multi-gene phylogenetics and phylogenomics.</title>
        <authorList>
            <person name="Vandepol N."/>
            <person name="Liber J."/>
            <person name="Desiro A."/>
            <person name="Na H."/>
            <person name="Kennedy M."/>
            <person name="Barry K."/>
            <person name="Grigoriev I.V."/>
            <person name="Miller A.N."/>
            <person name="O'Donnell K."/>
            <person name="Stajich J.E."/>
            <person name="Bonito G."/>
        </authorList>
    </citation>
    <scope>NUCLEOTIDE SEQUENCE</scope>
    <source>
        <strain evidence="13">KOD1015</strain>
    </source>
</reference>
<keyword evidence="4" id="KW-0479">Metal-binding</keyword>
<dbReference type="PROSITE" id="PS50010">
    <property type="entry name" value="DH_2"/>
    <property type="match status" value="1"/>
</dbReference>
<accession>A0A9P6FXQ7</accession>
<keyword evidence="6" id="KW-0862">Zinc</keyword>
<dbReference type="Gene3D" id="2.30.29.30">
    <property type="entry name" value="Pleckstrin-homology domain (PH domain)/Phosphotyrosine-binding domain (PTB)"/>
    <property type="match status" value="1"/>
</dbReference>
<feature type="compositionally biased region" description="Low complexity" evidence="9">
    <location>
        <begin position="223"/>
        <end position="235"/>
    </location>
</feature>
<feature type="compositionally biased region" description="Low complexity" evidence="9">
    <location>
        <begin position="452"/>
        <end position="475"/>
    </location>
</feature>
<dbReference type="SMART" id="SM00325">
    <property type="entry name" value="RhoGEF"/>
    <property type="match status" value="1"/>
</dbReference>
<gene>
    <name evidence="13" type="ORF">BGW38_009217</name>
</gene>
<dbReference type="Gene3D" id="3.30.40.10">
    <property type="entry name" value="Zinc/RING finger domain, C3HC4 (zinc finger)"/>
    <property type="match status" value="2"/>
</dbReference>
<dbReference type="InterPro" id="IPR035899">
    <property type="entry name" value="DBL_dom_sf"/>
</dbReference>
<evidence type="ECO:0000313" key="13">
    <source>
        <dbReference type="EMBL" id="KAF9583543.1"/>
    </source>
</evidence>
<evidence type="ECO:0000256" key="5">
    <source>
        <dbReference type="ARBA" id="ARBA00022771"/>
    </source>
</evidence>
<name>A0A9P6FXQ7_9FUNG</name>
<evidence type="ECO:0000256" key="9">
    <source>
        <dbReference type="SAM" id="MobiDB-lite"/>
    </source>
</evidence>
<keyword evidence="3" id="KW-0344">Guanine-nucleotide releasing factor</keyword>
<feature type="region of interest" description="Disordered" evidence="9">
    <location>
        <begin position="672"/>
        <end position="704"/>
    </location>
</feature>
<organism evidence="13 14">
    <name type="scientific">Lunasporangiospora selenospora</name>
    <dbReference type="NCBI Taxonomy" id="979761"/>
    <lineage>
        <taxon>Eukaryota</taxon>
        <taxon>Fungi</taxon>
        <taxon>Fungi incertae sedis</taxon>
        <taxon>Mucoromycota</taxon>
        <taxon>Mortierellomycotina</taxon>
        <taxon>Mortierellomycetes</taxon>
        <taxon>Mortierellales</taxon>
        <taxon>Mortierellaceae</taxon>
        <taxon>Lunasporangiospora</taxon>
    </lineage>
</organism>
<feature type="region of interest" description="Disordered" evidence="9">
    <location>
        <begin position="1051"/>
        <end position="1075"/>
    </location>
</feature>
<dbReference type="GO" id="GO:0005085">
    <property type="term" value="F:guanyl-nucleotide exchange factor activity"/>
    <property type="evidence" value="ECO:0007669"/>
    <property type="project" value="UniProtKB-KW"/>
</dbReference>
<feature type="compositionally biased region" description="Polar residues" evidence="9">
    <location>
        <begin position="68"/>
        <end position="98"/>
    </location>
</feature>
<feature type="compositionally biased region" description="Low complexity" evidence="9">
    <location>
        <begin position="1555"/>
        <end position="1583"/>
    </location>
</feature>
<proteinExistence type="predicted"/>
<evidence type="ECO:0000256" key="7">
    <source>
        <dbReference type="ARBA" id="ARBA00023212"/>
    </source>
</evidence>
<feature type="compositionally biased region" description="Polar residues" evidence="9">
    <location>
        <begin position="430"/>
        <end position="451"/>
    </location>
</feature>
<dbReference type="SUPFAM" id="SSF50729">
    <property type="entry name" value="PH domain-like"/>
    <property type="match status" value="1"/>
</dbReference>
<dbReference type="SUPFAM" id="SSF57903">
    <property type="entry name" value="FYVE/PHD zinc finger"/>
    <property type="match status" value="2"/>
</dbReference>
<evidence type="ECO:0000259" key="12">
    <source>
        <dbReference type="PROSITE" id="PS50178"/>
    </source>
</evidence>
<feature type="compositionally biased region" description="Polar residues" evidence="9">
    <location>
        <begin position="476"/>
        <end position="487"/>
    </location>
</feature>
<evidence type="ECO:0000256" key="3">
    <source>
        <dbReference type="ARBA" id="ARBA00022658"/>
    </source>
</evidence>
<feature type="compositionally biased region" description="Polar residues" evidence="9">
    <location>
        <begin position="1051"/>
        <end position="1073"/>
    </location>
</feature>
<dbReference type="InterPro" id="IPR017455">
    <property type="entry name" value="Znf_FYVE-rel"/>
</dbReference>
<dbReference type="PANTHER" id="PTHR12673:SF159">
    <property type="entry name" value="LD03170P"/>
    <property type="match status" value="1"/>
</dbReference>
<feature type="domain" description="FYVE-type" evidence="12">
    <location>
        <begin position="1265"/>
        <end position="1326"/>
    </location>
</feature>
<dbReference type="InterPro" id="IPR001849">
    <property type="entry name" value="PH_domain"/>
</dbReference>
<feature type="compositionally biased region" description="Polar residues" evidence="9">
    <location>
        <begin position="34"/>
        <end position="46"/>
    </location>
</feature>
<evidence type="ECO:0000259" key="11">
    <source>
        <dbReference type="PROSITE" id="PS50010"/>
    </source>
</evidence>
<evidence type="ECO:0000256" key="6">
    <source>
        <dbReference type="ARBA" id="ARBA00022833"/>
    </source>
</evidence>
<evidence type="ECO:0000256" key="4">
    <source>
        <dbReference type="ARBA" id="ARBA00022723"/>
    </source>
</evidence>
<keyword evidence="14" id="KW-1185">Reference proteome</keyword>
<feature type="region of interest" description="Disordered" evidence="9">
    <location>
        <begin position="382"/>
        <end position="487"/>
    </location>
</feature>
<dbReference type="CDD" id="cd00065">
    <property type="entry name" value="FYVE_like_SF"/>
    <property type="match status" value="2"/>
</dbReference>
<dbReference type="GO" id="GO:0008270">
    <property type="term" value="F:zinc ion binding"/>
    <property type="evidence" value="ECO:0007669"/>
    <property type="project" value="UniProtKB-KW"/>
</dbReference>
<evidence type="ECO:0000256" key="8">
    <source>
        <dbReference type="PROSITE-ProRule" id="PRU00091"/>
    </source>
</evidence>
<feature type="domain" description="PH" evidence="10">
    <location>
        <begin position="978"/>
        <end position="1114"/>
    </location>
</feature>
<feature type="compositionally biased region" description="Low complexity" evidence="9">
    <location>
        <begin position="524"/>
        <end position="549"/>
    </location>
</feature>
<dbReference type="OrthoDB" id="660555at2759"/>
<dbReference type="GO" id="GO:0005856">
    <property type="term" value="C:cytoskeleton"/>
    <property type="evidence" value="ECO:0007669"/>
    <property type="project" value="UniProtKB-SubCell"/>
</dbReference>
<feature type="compositionally biased region" description="Low complexity" evidence="9">
    <location>
        <begin position="603"/>
        <end position="619"/>
    </location>
</feature>
<comment type="caution">
    <text evidence="13">The sequence shown here is derived from an EMBL/GenBank/DDBJ whole genome shotgun (WGS) entry which is preliminary data.</text>
</comment>
<feature type="compositionally biased region" description="Polar residues" evidence="9">
    <location>
        <begin position="1401"/>
        <end position="1421"/>
    </location>
</feature>
<dbReference type="InterPro" id="IPR011011">
    <property type="entry name" value="Znf_FYVE_PHD"/>
</dbReference>
<feature type="region of interest" description="Disordered" evidence="9">
    <location>
        <begin position="1"/>
        <end position="47"/>
    </location>
</feature>
<feature type="compositionally biased region" description="Polar residues" evidence="9">
    <location>
        <begin position="681"/>
        <end position="702"/>
    </location>
</feature>
<dbReference type="InterPro" id="IPR000219">
    <property type="entry name" value="DH_dom"/>
</dbReference>
<dbReference type="Pfam" id="PF00621">
    <property type="entry name" value="RhoGEF"/>
    <property type="match status" value="1"/>
</dbReference>
<dbReference type="Proteomes" id="UP000780801">
    <property type="component" value="Unassembled WGS sequence"/>
</dbReference>
<dbReference type="SMART" id="SM00064">
    <property type="entry name" value="FYVE"/>
    <property type="match status" value="1"/>
</dbReference>
<comment type="subcellular location">
    <subcellularLocation>
        <location evidence="1">Cytoplasm</location>
        <location evidence="1">Cytoskeleton</location>
    </subcellularLocation>
</comment>
<feature type="region of interest" description="Disordered" evidence="9">
    <location>
        <begin position="153"/>
        <end position="189"/>
    </location>
</feature>
<feature type="region of interest" description="Disordered" evidence="9">
    <location>
        <begin position="206"/>
        <end position="235"/>
    </location>
</feature>
<dbReference type="SMART" id="SM00233">
    <property type="entry name" value="PH"/>
    <property type="match status" value="1"/>
</dbReference>
<feature type="region of interest" description="Disordered" evidence="9">
    <location>
        <begin position="1339"/>
        <end position="1382"/>
    </location>
</feature>
<dbReference type="CDD" id="cd00160">
    <property type="entry name" value="RhoGEF"/>
    <property type="match status" value="1"/>
</dbReference>
<dbReference type="GO" id="GO:0005737">
    <property type="term" value="C:cytoplasm"/>
    <property type="evidence" value="ECO:0007669"/>
    <property type="project" value="TreeGrafter"/>
</dbReference>
<dbReference type="EMBL" id="JAABOA010000669">
    <property type="protein sequence ID" value="KAF9583543.1"/>
    <property type="molecule type" value="Genomic_DNA"/>
</dbReference>
<feature type="compositionally biased region" description="Acidic residues" evidence="9">
    <location>
        <begin position="403"/>
        <end position="416"/>
    </location>
</feature>
<feature type="region of interest" description="Disordered" evidence="9">
    <location>
        <begin position="603"/>
        <end position="622"/>
    </location>
</feature>
<feature type="region of interest" description="Disordered" evidence="9">
    <location>
        <begin position="524"/>
        <end position="565"/>
    </location>
</feature>
<keyword evidence="2" id="KW-0963">Cytoplasm</keyword>
<keyword evidence="5 8" id="KW-0863">Zinc-finger</keyword>
<protein>
    <submittedName>
        <fullName evidence="13">Uncharacterized protein</fullName>
    </submittedName>
</protein>
<dbReference type="PROSITE" id="PS50003">
    <property type="entry name" value="PH_DOMAIN"/>
    <property type="match status" value="1"/>
</dbReference>
<dbReference type="SUPFAM" id="SSF48065">
    <property type="entry name" value="DBL homology domain (DH-domain)"/>
    <property type="match status" value="1"/>
</dbReference>
<feature type="region of interest" description="Disordered" evidence="9">
    <location>
        <begin position="251"/>
        <end position="295"/>
    </location>
</feature>
<feature type="compositionally biased region" description="Low complexity" evidence="9">
    <location>
        <begin position="11"/>
        <end position="24"/>
    </location>
</feature>
<dbReference type="InterPro" id="IPR000306">
    <property type="entry name" value="Znf_FYVE"/>
</dbReference>
<dbReference type="Gene3D" id="1.20.900.10">
    <property type="entry name" value="Dbl homology (DH) domain"/>
    <property type="match status" value="1"/>
</dbReference>
<evidence type="ECO:0000313" key="14">
    <source>
        <dbReference type="Proteomes" id="UP000780801"/>
    </source>
</evidence>
<feature type="region of interest" description="Disordered" evidence="9">
    <location>
        <begin position="1519"/>
        <end position="1583"/>
    </location>
</feature>
<sequence length="1659" mass="177541">MENKDAQTDDTGAATPASRPTTASNQPSHPPPTQFNNHHQQPSHNIQRIRHHGPHAVGAVAGGLNGVRNSTSPSIRQSWLFPTNRASPSTGPPETTSVMTLNQRSHNRRSDASVLASSSSVSAVGSNSSLMGSSTTSATASFTAMATTTSSSTVTSTTSSHMITSSVPPSATINHPHPRDRRNINGSARSRLSRIDQLSRMMLSSNASGSNQIDPALPSPTTPISSQRSRLSLQSPISQLAAAAAAAATTEPPFSAGPMSSTGASGGWTADATSLAKTPASVPESTIPRGLNLPEGAEELGQNHAVHLNSNTSYPRHILVRSTSPQRGGNGRDSGPVVVDEFSSSLPLPSFAAGVDVVHNSNSVPSTISGIVAAKAIGERAGRHASMPLPRPAWRLQDHPDPEPESNEPENEDEPSDPTTPQDQAEDPSGWSTSKTGFQYSSTNASSTTLDQPPQQSQQQPHPYSYLSQQQQQLQNGRTSHSRQVSTTSTYYTMTPNASNLDLSQPPTTLATAASSLVSLSLSTDPPISATSPSSSSTFDHGPGSSQGPSHPPLARAHKPSKTPLVIKRSSTNTISSAYNYNTFASNNTFSINGIHSNSSNLNDSIHANNNNNNNSINNDQYPHRTLTRERQKIILEILRTERTYVHGLMVLNDLFYTPLSAPYMNNTSAVPNSPYGPAQSHLNRSTTSLHGTLSNGASGPSNHGVGTLIGMGAGPGPLHGTGPTGMNTVGSNYSYSTSTLGSNATMTGNNMTTAAGAPYLPERSVSIIFSGLGDVLFTNSLLLTDLEERICGSSEYSHSHDNGGDGEDEDEPPNMVWVPYETQGGQRQEILVLEEDWCVGDIFKTMAPYLKTYSNFVMTHSTSLAHINECMSRNDRFAEFIRTTERRPECKSLSFQSHLLLPVQRIPRYKLLIESLLKHTPADHPDHRHLQEALQRMDHTASVINEKIRHHEMSAKMVELQSKITGMPDRLVVAGREFIRRGLVQKICRRNIQPRVLLLFTDCLIWTSPGMNPLDDKDTMGFHRKNPLEHLTVIMDGVDMGPMSTSISGASTMNNSHSATGATSNLSSTPTGASDPPSRYMFHIMSSEKSSAVYVEDAKERQAWVDAIRKATQEHIARKRTLKPAQKSISAGTAIAAGLSGIGGLSRRETGFWSYPFGGAAAGNSNVGYGGDSKVNVNTTDDQVYRPRTSIDSVVGVQGGTGAWTSGANGGASGADSSSGAYMGAYGGAYREGQNGDGPGISSRPNQPPLRVVENFNAPVWIPDQNAARCMICSEDFSALFRRKHHCRLCGKVVCRNCSTRRVLIKAADTEKPGRACDDCYFSMFPEDYEQELAVPPPPLTTEPMTMEQEKTDRRASQHSMDGYVVRPEDYTSESGGLTTGAAGMVRGFVEASLSRMKSRSNTNQDKPTVNTTESGTAEINSPGAGDQTPGQEDPIGAIKERRRERGSNRRSDCFSSPSHAEQNIASIKSCGLCKEEFTLFKWRNVCQQCRRVVCSNCLTKRQLDHFFLMGLEVEGQLEKEQGSSSNSYTDGAPEGDARKDLTATSGQSDTKASHSIAGSSGSNTSTSSTSLSSNTSVTVSPSATVGTGFGWRGSRANTDSGHGQAEKLCDPCYMGLSADQVQVLESGGGWHYYQATLSRAQSQGVAAALAKSPPDDV</sequence>
<evidence type="ECO:0000256" key="1">
    <source>
        <dbReference type="ARBA" id="ARBA00004245"/>
    </source>
</evidence>
<feature type="domain" description="DH" evidence="11">
    <location>
        <begin position="630"/>
        <end position="948"/>
    </location>
</feature>
<feature type="region of interest" description="Disordered" evidence="9">
    <location>
        <begin position="63"/>
        <end position="98"/>
    </location>
</feature>
<feature type="compositionally biased region" description="Low complexity" evidence="9">
    <location>
        <begin position="153"/>
        <end position="166"/>
    </location>
</feature>
<dbReference type="InterPro" id="IPR051092">
    <property type="entry name" value="FYVE_RhoGEF_PH"/>
</dbReference>
<dbReference type="PANTHER" id="PTHR12673">
    <property type="entry name" value="FACIOGENITAL DYSPLASIA PROTEIN"/>
    <property type="match status" value="1"/>
</dbReference>
<dbReference type="InterPro" id="IPR013083">
    <property type="entry name" value="Znf_RING/FYVE/PHD"/>
</dbReference>
<dbReference type="Pfam" id="PF01363">
    <property type="entry name" value="FYVE"/>
    <property type="match status" value="2"/>
</dbReference>
<evidence type="ECO:0000256" key="2">
    <source>
        <dbReference type="ARBA" id="ARBA00022490"/>
    </source>
</evidence>
<feature type="region of interest" description="Disordered" evidence="9">
    <location>
        <begin position="1396"/>
        <end position="1436"/>
    </location>
</feature>
<keyword evidence="7" id="KW-0206">Cytoskeleton</keyword>
<dbReference type="InterPro" id="IPR011993">
    <property type="entry name" value="PH-like_dom_sf"/>
</dbReference>
<dbReference type="PROSITE" id="PS50178">
    <property type="entry name" value="ZF_FYVE"/>
    <property type="match status" value="1"/>
</dbReference>
<evidence type="ECO:0000259" key="10">
    <source>
        <dbReference type="PROSITE" id="PS50003"/>
    </source>
</evidence>